<dbReference type="RefSeq" id="WP_124705546.1">
    <property type="nucleotide sequence ID" value="NZ_BGOW01000027.1"/>
</dbReference>
<dbReference type="Gene3D" id="3.40.50.2000">
    <property type="entry name" value="Glycogen Phosphorylase B"/>
    <property type="match status" value="2"/>
</dbReference>
<protein>
    <submittedName>
        <fullName evidence="3">ADP-heptose--lipooligosaccharide heptosyltransferase II</fullName>
    </submittedName>
</protein>
<proteinExistence type="predicted"/>
<reference evidence="3 4" key="1">
    <citation type="journal article" date="2019" name="Front. Microbiol.">
        <title>Genomes of Neutrophilic Sulfur-Oxidizing Chemolithoautotrophs Representing 9 Proteobacterial Species From 8 Genera.</title>
        <authorList>
            <person name="Watanabe T."/>
            <person name="Kojima H."/>
            <person name="Umezawa K."/>
            <person name="Hori C."/>
            <person name="Takasuka T.E."/>
            <person name="Kato Y."/>
            <person name="Fukui M."/>
        </authorList>
    </citation>
    <scope>NUCLEOTIDE SEQUENCE [LARGE SCALE GENOMIC DNA]</scope>
    <source>
        <strain evidence="3 4">TTN</strain>
    </source>
</reference>
<evidence type="ECO:0000256" key="1">
    <source>
        <dbReference type="ARBA" id="ARBA00022676"/>
    </source>
</evidence>
<organism evidence="3 4">
    <name type="scientific">Sulfuriferula multivorans</name>
    <dbReference type="NCBI Taxonomy" id="1559896"/>
    <lineage>
        <taxon>Bacteria</taxon>
        <taxon>Pseudomonadati</taxon>
        <taxon>Pseudomonadota</taxon>
        <taxon>Betaproteobacteria</taxon>
        <taxon>Nitrosomonadales</taxon>
        <taxon>Sulfuricellaceae</taxon>
        <taxon>Sulfuriferula</taxon>
    </lineage>
</organism>
<dbReference type="SUPFAM" id="SSF53756">
    <property type="entry name" value="UDP-Glycosyltransferase/glycogen phosphorylase"/>
    <property type="match status" value="1"/>
</dbReference>
<dbReference type="Proteomes" id="UP000286806">
    <property type="component" value="Unassembled WGS sequence"/>
</dbReference>
<dbReference type="GO" id="GO:0009244">
    <property type="term" value="P:lipopolysaccharide core region biosynthetic process"/>
    <property type="evidence" value="ECO:0007669"/>
    <property type="project" value="TreeGrafter"/>
</dbReference>
<keyword evidence="1" id="KW-0328">Glycosyltransferase</keyword>
<sequence>MSAKPVDLPADSSIQRILIIKWSALGDLVMASALFEDIRRAFPRAEIHLNTQPANQALFAADTRFARIIALDTRPKSARFGAMLRWLRSIRAGRYDLVVDLQTSDRSRLLLGALQLTGKGIRHRVGNHGFWPYTIGPDDLPLDINPVLRMRAALKLAGIPTTTSHPVLAVPEHNRERVQHLLAQHGIADGNYALLFPGCHPRGYLKRWGEQNYAELGRLLLAEGLVRHIVIAGGPDEAELGNTIAGSIGAAAVNLCGATEMLDIIPLAGHARCIIGNDTGTSHLAACSERPQVVICGPTDPTRVKPLGDRVIAIQADLPCSNCYRKHCAHHSCMREVHPAQVLALLTAPPAQAIVRVPARILEALPDA</sequence>
<dbReference type="AlphaFoldDB" id="A0A401JGP4"/>
<dbReference type="Pfam" id="PF01075">
    <property type="entry name" value="Glyco_transf_9"/>
    <property type="match status" value="1"/>
</dbReference>
<dbReference type="GO" id="GO:0005829">
    <property type="term" value="C:cytosol"/>
    <property type="evidence" value="ECO:0007669"/>
    <property type="project" value="TreeGrafter"/>
</dbReference>
<evidence type="ECO:0000256" key="2">
    <source>
        <dbReference type="ARBA" id="ARBA00022679"/>
    </source>
</evidence>
<dbReference type="CDD" id="cd03789">
    <property type="entry name" value="GT9_LPS_heptosyltransferase"/>
    <property type="match status" value="1"/>
</dbReference>
<dbReference type="EMBL" id="BGOW01000027">
    <property type="protein sequence ID" value="GBL46763.1"/>
    <property type="molecule type" value="Genomic_DNA"/>
</dbReference>
<comment type="caution">
    <text evidence="3">The sequence shown here is derived from an EMBL/GenBank/DDBJ whole genome shotgun (WGS) entry which is preliminary data.</text>
</comment>
<keyword evidence="4" id="KW-1185">Reference proteome</keyword>
<name>A0A401JGP4_9PROT</name>
<evidence type="ECO:0000313" key="4">
    <source>
        <dbReference type="Proteomes" id="UP000286806"/>
    </source>
</evidence>
<dbReference type="OrthoDB" id="9797795at2"/>
<gene>
    <name evidence="3" type="ORF">SFMTTN_2588</name>
</gene>
<keyword evidence="2 3" id="KW-0808">Transferase</keyword>
<dbReference type="InterPro" id="IPR002201">
    <property type="entry name" value="Glyco_trans_9"/>
</dbReference>
<accession>A0A401JGP4</accession>
<dbReference type="InterPro" id="IPR051199">
    <property type="entry name" value="LPS_LOS_Heptosyltrfase"/>
</dbReference>
<dbReference type="PANTHER" id="PTHR30160">
    <property type="entry name" value="TETRAACYLDISACCHARIDE 4'-KINASE-RELATED"/>
    <property type="match status" value="1"/>
</dbReference>
<evidence type="ECO:0000313" key="3">
    <source>
        <dbReference type="EMBL" id="GBL46763.1"/>
    </source>
</evidence>
<dbReference type="GO" id="GO:0008713">
    <property type="term" value="F:ADP-heptose-lipopolysaccharide heptosyltransferase activity"/>
    <property type="evidence" value="ECO:0007669"/>
    <property type="project" value="TreeGrafter"/>
</dbReference>